<evidence type="ECO:0000256" key="1">
    <source>
        <dbReference type="SAM" id="MobiDB-lite"/>
    </source>
</evidence>
<dbReference type="Proteomes" id="UP000250235">
    <property type="component" value="Unassembled WGS sequence"/>
</dbReference>
<reference evidence="2 3" key="1">
    <citation type="journal article" date="2015" name="Proc. Natl. Acad. Sci. U.S.A.">
        <title>The resurrection genome of Boea hygrometrica: A blueprint for survival of dehydration.</title>
        <authorList>
            <person name="Xiao L."/>
            <person name="Yang G."/>
            <person name="Zhang L."/>
            <person name="Yang X."/>
            <person name="Zhao S."/>
            <person name="Ji Z."/>
            <person name="Zhou Q."/>
            <person name="Hu M."/>
            <person name="Wang Y."/>
            <person name="Chen M."/>
            <person name="Xu Y."/>
            <person name="Jin H."/>
            <person name="Xiao X."/>
            <person name="Hu G."/>
            <person name="Bao F."/>
            <person name="Hu Y."/>
            <person name="Wan P."/>
            <person name="Li L."/>
            <person name="Deng X."/>
            <person name="Kuang T."/>
            <person name="Xiang C."/>
            <person name="Zhu J.K."/>
            <person name="Oliver M.J."/>
            <person name="He Y."/>
        </authorList>
    </citation>
    <scope>NUCLEOTIDE SEQUENCE [LARGE SCALE GENOMIC DNA]</scope>
    <source>
        <strain evidence="3">cv. XS01</strain>
    </source>
</reference>
<feature type="region of interest" description="Disordered" evidence="1">
    <location>
        <begin position="66"/>
        <end position="114"/>
    </location>
</feature>
<accession>A0A2Z7DC66</accession>
<sequence>MDGLEIKIDVLENTLSKKLADSQQNLAMLETTMVRNYADSHQQLVDELSLVKSQLAKMIDCIKELSDAKKGEGGSRDKKSDVSTSRLGWEGPSGEQSSIRGRGPSSRGGKGQSP</sequence>
<organism evidence="2 3">
    <name type="scientific">Dorcoceras hygrometricum</name>
    <dbReference type="NCBI Taxonomy" id="472368"/>
    <lineage>
        <taxon>Eukaryota</taxon>
        <taxon>Viridiplantae</taxon>
        <taxon>Streptophyta</taxon>
        <taxon>Embryophyta</taxon>
        <taxon>Tracheophyta</taxon>
        <taxon>Spermatophyta</taxon>
        <taxon>Magnoliopsida</taxon>
        <taxon>eudicotyledons</taxon>
        <taxon>Gunneridae</taxon>
        <taxon>Pentapetalae</taxon>
        <taxon>asterids</taxon>
        <taxon>lamiids</taxon>
        <taxon>Lamiales</taxon>
        <taxon>Gesneriaceae</taxon>
        <taxon>Didymocarpoideae</taxon>
        <taxon>Trichosporeae</taxon>
        <taxon>Loxocarpinae</taxon>
        <taxon>Dorcoceras</taxon>
    </lineage>
</organism>
<dbReference type="AlphaFoldDB" id="A0A2Z7DC66"/>
<evidence type="ECO:0000313" key="3">
    <source>
        <dbReference type="Proteomes" id="UP000250235"/>
    </source>
</evidence>
<name>A0A2Z7DC66_9LAMI</name>
<evidence type="ECO:0000313" key="2">
    <source>
        <dbReference type="EMBL" id="KZV54886.1"/>
    </source>
</evidence>
<keyword evidence="3" id="KW-1185">Reference proteome</keyword>
<dbReference type="EMBL" id="KQ989076">
    <property type="protein sequence ID" value="KZV54886.1"/>
    <property type="molecule type" value="Genomic_DNA"/>
</dbReference>
<feature type="compositionally biased region" description="Basic and acidic residues" evidence="1">
    <location>
        <begin position="66"/>
        <end position="81"/>
    </location>
</feature>
<protein>
    <submittedName>
        <fullName evidence="2">Uncharacterized protein</fullName>
    </submittedName>
</protein>
<gene>
    <name evidence="2" type="ORF">F511_31624</name>
</gene>
<proteinExistence type="predicted"/>